<dbReference type="Proteomes" id="UP000293195">
    <property type="component" value="Unassembled WGS sequence"/>
</dbReference>
<name>A0ABY0GDJ4_9PLEO</name>
<comment type="caution">
    <text evidence="2">The sequence shown here is derived from an EMBL/GenBank/DDBJ whole genome shotgun (WGS) entry which is preliminary data.</text>
</comment>
<keyword evidence="3" id="KW-1185">Reference proteome</keyword>
<proteinExistence type="predicted"/>
<sequence length="56" mass="5970">MTTLTALSAQLTVLLKDKPTPHSPGTEAAINIAFIALTTFSHCLGVKLYGKIERVS</sequence>
<evidence type="ECO:0000256" key="1">
    <source>
        <dbReference type="SAM" id="Phobius"/>
    </source>
</evidence>
<gene>
    <name evidence="2" type="ORF">AA0119_g4833</name>
</gene>
<feature type="transmembrane region" description="Helical" evidence="1">
    <location>
        <begin position="28"/>
        <end position="50"/>
    </location>
</feature>
<reference evidence="3" key="1">
    <citation type="journal article" date="2019" name="bioRxiv">
        <title>Genomics, evolutionary history and diagnostics of the Alternaria alternata species group including apple and Asian pear pathotypes.</title>
        <authorList>
            <person name="Armitage A.D."/>
            <person name="Cockerton H.M."/>
            <person name="Sreenivasaprasad S."/>
            <person name="Woodhall J.W."/>
            <person name="Lane C.R."/>
            <person name="Harrison R.J."/>
            <person name="Clarkson J.P."/>
        </authorList>
    </citation>
    <scope>NUCLEOTIDE SEQUENCE [LARGE SCALE GENOMIC DNA]</scope>
    <source>
        <strain evidence="3">FERA 635</strain>
    </source>
</reference>
<keyword evidence="1" id="KW-0472">Membrane</keyword>
<accession>A0ABY0GDJ4</accession>
<organism evidence="2 3">
    <name type="scientific">Alternaria tenuissima</name>
    <dbReference type="NCBI Taxonomy" id="119927"/>
    <lineage>
        <taxon>Eukaryota</taxon>
        <taxon>Fungi</taxon>
        <taxon>Dikarya</taxon>
        <taxon>Ascomycota</taxon>
        <taxon>Pezizomycotina</taxon>
        <taxon>Dothideomycetes</taxon>
        <taxon>Pleosporomycetidae</taxon>
        <taxon>Pleosporales</taxon>
        <taxon>Pleosporineae</taxon>
        <taxon>Pleosporaceae</taxon>
        <taxon>Alternaria</taxon>
        <taxon>Alternaria sect. Alternaria</taxon>
        <taxon>Alternaria alternata complex</taxon>
    </lineage>
</organism>
<evidence type="ECO:0000313" key="3">
    <source>
        <dbReference type="Proteomes" id="UP000293195"/>
    </source>
</evidence>
<keyword evidence="1" id="KW-1133">Transmembrane helix</keyword>
<keyword evidence="1" id="KW-0812">Transmembrane</keyword>
<protein>
    <submittedName>
        <fullName evidence="2">Uncharacterized protein</fullName>
    </submittedName>
</protein>
<evidence type="ECO:0000313" key="2">
    <source>
        <dbReference type="EMBL" id="RYO03492.1"/>
    </source>
</evidence>
<dbReference type="EMBL" id="PDXF01000013">
    <property type="protein sequence ID" value="RYO03492.1"/>
    <property type="molecule type" value="Genomic_DNA"/>
</dbReference>